<sequence>MPVQVKATRDGRGWGEVALVPAFPVMLSP</sequence>
<dbReference type="Proteomes" id="UP000315751">
    <property type="component" value="Unassembled WGS sequence"/>
</dbReference>
<dbReference type="AlphaFoldDB" id="A0A560GV02"/>
<evidence type="ECO:0000313" key="2">
    <source>
        <dbReference type="Proteomes" id="UP000315751"/>
    </source>
</evidence>
<accession>A0A560GV02</accession>
<dbReference type="EMBL" id="VITR01000014">
    <property type="protein sequence ID" value="TWB37631.1"/>
    <property type="molecule type" value="Genomic_DNA"/>
</dbReference>
<protein>
    <submittedName>
        <fullName evidence="1">Uncharacterized protein</fullName>
    </submittedName>
</protein>
<comment type="caution">
    <text evidence="1">The sequence shown here is derived from an EMBL/GenBank/DDBJ whole genome shotgun (WGS) entry which is preliminary data.</text>
</comment>
<keyword evidence="2" id="KW-1185">Reference proteome</keyword>
<reference evidence="1 2" key="1">
    <citation type="submission" date="2019-06" db="EMBL/GenBank/DDBJ databases">
        <title>Genomic Encyclopedia of Type Strains, Phase IV (KMG-V): Genome sequencing to study the core and pangenomes of soil and plant-associated prokaryotes.</title>
        <authorList>
            <person name="Whitman W."/>
        </authorList>
    </citation>
    <scope>NUCLEOTIDE SEQUENCE [LARGE SCALE GENOMIC DNA]</scope>
    <source>
        <strain evidence="1 2">BR 11622</strain>
    </source>
</reference>
<evidence type="ECO:0000313" key="1">
    <source>
        <dbReference type="EMBL" id="TWB37631.1"/>
    </source>
</evidence>
<name>A0A560GV02_9PROT</name>
<proteinExistence type="predicted"/>
<organism evidence="1 2">
    <name type="scientific">Nitrospirillum amazonense</name>
    <dbReference type="NCBI Taxonomy" id="28077"/>
    <lineage>
        <taxon>Bacteria</taxon>
        <taxon>Pseudomonadati</taxon>
        <taxon>Pseudomonadota</taxon>
        <taxon>Alphaproteobacteria</taxon>
        <taxon>Rhodospirillales</taxon>
        <taxon>Azospirillaceae</taxon>
        <taxon>Nitrospirillum</taxon>
    </lineage>
</organism>
<gene>
    <name evidence="1" type="ORF">FBZ90_114120</name>
</gene>